<name>A0A1C7N8W0_9FUNG</name>
<comment type="caution">
    <text evidence="1">The sequence shown here is derived from an EMBL/GenBank/DDBJ whole genome shotgun (WGS) entry which is preliminary data.</text>
</comment>
<dbReference type="AlphaFoldDB" id="A0A1C7N8W0"/>
<dbReference type="GO" id="GO:0006261">
    <property type="term" value="P:DNA-templated DNA replication"/>
    <property type="evidence" value="ECO:0007669"/>
    <property type="project" value="TreeGrafter"/>
</dbReference>
<reference evidence="1 2" key="1">
    <citation type="submission" date="2016-03" db="EMBL/GenBank/DDBJ databases">
        <title>Choanephora cucurbitarum.</title>
        <authorList>
            <person name="Min B."/>
            <person name="Park H."/>
            <person name="Park J.-H."/>
            <person name="Shin H.-D."/>
            <person name="Choi I.-G."/>
        </authorList>
    </citation>
    <scope>NUCLEOTIDE SEQUENCE [LARGE SCALE GENOMIC DNA]</scope>
    <source>
        <strain evidence="1 2">KUS-F28377</strain>
    </source>
</reference>
<evidence type="ECO:0000313" key="1">
    <source>
        <dbReference type="EMBL" id="OBZ85572.1"/>
    </source>
</evidence>
<dbReference type="GO" id="GO:0000731">
    <property type="term" value="P:DNA synthesis involved in DNA repair"/>
    <property type="evidence" value="ECO:0007669"/>
    <property type="project" value="InterPro"/>
</dbReference>
<organism evidence="1 2">
    <name type="scientific">Choanephora cucurbitarum</name>
    <dbReference type="NCBI Taxonomy" id="101091"/>
    <lineage>
        <taxon>Eukaryota</taxon>
        <taxon>Fungi</taxon>
        <taxon>Fungi incertae sedis</taxon>
        <taxon>Mucoromycota</taxon>
        <taxon>Mucoromycotina</taxon>
        <taxon>Mucoromycetes</taxon>
        <taxon>Mucorales</taxon>
        <taxon>Mucorineae</taxon>
        <taxon>Choanephoraceae</taxon>
        <taxon>Choanephoroideae</taxon>
        <taxon>Choanephora</taxon>
    </lineage>
</organism>
<dbReference type="Proteomes" id="UP000093000">
    <property type="component" value="Unassembled WGS sequence"/>
</dbReference>
<dbReference type="Pfam" id="PF04081">
    <property type="entry name" value="DNA_pol_delta_4"/>
    <property type="match status" value="1"/>
</dbReference>
<proteinExistence type="predicted"/>
<dbReference type="PANTHER" id="PTHR14303">
    <property type="entry name" value="DNA POLYMERASE DELTA SUBUNIT 4"/>
    <property type="match status" value="1"/>
</dbReference>
<keyword evidence="2" id="KW-1185">Reference proteome</keyword>
<protein>
    <submittedName>
        <fullName evidence="1">Uncharacterized protein</fullName>
    </submittedName>
</protein>
<dbReference type="PANTHER" id="PTHR14303:SF0">
    <property type="entry name" value="DNA POLYMERASE DELTA SUBUNIT 4"/>
    <property type="match status" value="1"/>
</dbReference>
<dbReference type="InterPro" id="IPR007218">
    <property type="entry name" value="DNA_pol_delta_4"/>
</dbReference>
<dbReference type="EMBL" id="LUGH01000382">
    <property type="protein sequence ID" value="OBZ85572.1"/>
    <property type="molecule type" value="Genomic_DNA"/>
</dbReference>
<dbReference type="GO" id="GO:0043625">
    <property type="term" value="C:delta DNA polymerase complex"/>
    <property type="evidence" value="ECO:0007669"/>
    <property type="project" value="TreeGrafter"/>
</dbReference>
<dbReference type="OrthoDB" id="337486at2759"/>
<evidence type="ECO:0000313" key="2">
    <source>
        <dbReference type="Proteomes" id="UP000093000"/>
    </source>
</evidence>
<dbReference type="InParanoid" id="A0A1C7N8W0"/>
<gene>
    <name evidence="1" type="ORF">A0J61_06374</name>
</gene>
<dbReference type="GO" id="GO:0003887">
    <property type="term" value="F:DNA-directed DNA polymerase activity"/>
    <property type="evidence" value="ECO:0007669"/>
    <property type="project" value="TreeGrafter"/>
</dbReference>
<accession>A0A1C7N8W0</accession>
<dbReference type="STRING" id="101091.A0A1C7N8W0"/>
<sequence length="110" mass="13072">MPPTKQSPIRFTRARRYTNLQKQQLDPAVIQIGREHTDHLDRIEDILKAFDLNLAYGPCVETSIYLRNLYVYMKERAHALGLNPPRIVKEILKDQTQKYNHSLFDEYRMI</sequence>